<accession>Q486P8</accession>
<dbReference type="Proteomes" id="UP000000547">
    <property type="component" value="Chromosome"/>
</dbReference>
<proteinExistence type="predicted"/>
<gene>
    <name evidence="1" type="ordered locus">CPS_1224</name>
</gene>
<organism evidence="1 2">
    <name type="scientific">Colwellia psychrerythraea (strain 34H / ATCC BAA-681)</name>
    <name type="common">Vibrio psychroerythus</name>
    <dbReference type="NCBI Taxonomy" id="167879"/>
    <lineage>
        <taxon>Bacteria</taxon>
        <taxon>Pseudomonadati</taxon>
        <taxon>Pseudomonadota</taxon>
        <taxon>Gammaproteobacteria</taxon>
        <taxon>Alteromonadales</taxon>
        <taxon>Colwelliaceae</taxon>
        <taxon>Colwellia</taxon>
    </lineage>
</organism>
<dbReference type="HOGENOM" id="CLU_3307971_0_0_6"/>
<name>Q486P8_COLP3</name>
<dbReference type="AlphaFoldDB" id="Q486P8"/>
<evidence type="ECO:0000313" key="1">
    <source>
        <dbReference type="EMBL" id="AAZ26084.1"/>
    </source>
</evidence>
<reference evidence="1" key="1">
    <citation type="journal article" date="2005" name="Proc. Natl. Acad. Sci. U.S.A.">
        <title>The psychrophilic lifestyle as revealed by the genome sequence of Colwellia psychrerythraea 34H through genomic and proteomic analyses.</title>
        <authorList>
            <person name="Methe B.A."/>
            <person name="Nelson K.E."/>
            <person name="Deming J.W."/>
            <person name="Momen B."/>
            <person name="Melamud E."/>
            <person name="Zhang X."/>
            <person name="Moult J."/>
            <person name="Madupu R."/>
            <person name="Nelson W.C."/>
            <person name="Dodson R.J."/>
            <person name="Brinkac L.M."/>
            <person name="Daugherty S.C."/>
            <person name="Durkin A.S."/>
            <person name="DeBoy R.T."/>
            <person name="Kolonay J.F."/>
            <person name="Sullivan S.A."/>
            <person name="Zhou L."/>
            <person name="Davidsen T.M."/>
            <person name="Wu M."/>
            <person name="Huston A.L."/>
            <person name="Lewis M."/>
            <person name="Weaver B."/>
            <person name="Weidman J.F."/>
            <person name="Khouri H."/>
            <person name="Utterback T.R."/>
            <person name="Feldblyum T.V."/>
            <person name="Fraser C.M."/>
        </authorList>
    </citation>
    <scope>NUCLEOTIDE SEQUENCE [LARGE SCALE GENOMIC DNA]</scope>
    <source>
        <strain evidence="1">34H</strain>
    </source>
</reference>
<protein>
    <submittedName>
        <fullName evidence="1">Uncharacterized protein</fullName>
    </submittedName>
</protein>
<evidence type="ECO:0000313" key="2">
    <source>
        <dbReference type="Proteomes" id="UP000000547"/>
    </source>
</evidence>
<dbReference type="STRING" id="167879.CPS_1224"/>
<dbReference type="KEGG" id="cps:CPS_1224"/>
<sequence length="39" mass="4309">MGGEVPIILELMIAGVAQNSVYYEHYLVNALKAATERPF</sequence>
<dbReference type="EMBL" id="CP000083">
    <property type="protein sequence ID" value="AAZ26084.1"/>
    <property type="molecule type" value="Genomic_DNA"/>
</dbReference>